<sequence length="873" mass="97128">MSDDSDQSSTRETDQRALKLINVGPWRLGKVIGRGSSGLVRVATHKINGQMAAVKIMSTEAIFNSRMSVDGDPEQAERIIQSIEREIVIMKLLEHPNILGLLDVWEAKGLLFVIMEYIDGGELFDYIVEKGRIPIPEAIHYFQQVMYAVAYCHRFRIAHRDLKPENILMDKNNNIIKVADFGMAAFVPRDSFLYTSCGSPHYASPEVVSGLAYNGAISDVWSCGVILYALLSGKLPFDDEDIRALLGKVREGNYSIPADIPWPAQNLIRRMMEKDVDRRIEVVEVLQHPFFRSITPRILPTIAPTFDHLAGSVPKGIGKLSIDNDIMKNMRTLWRNRQDSDIIRAIYNPHDNWEKIAYHLLYEFRTKRLKCIGSDGNEYEPRKRPGRQCQELPFRTPALYSSFDISENASTESPCAPTPGYAHSFSVSDGPTTSNPTSPIAPTAPLTPRKRTRTEPIGNSSAETLPEIVIHQASPTKKGAKKSVDSLLCNEITCCERLSPYPQPKPTGPFVPIDGPEMEGDMFFHQITEMLVNMSNQELESSRKAPVAPEKNGGKGKAKLIGEKLGAMLELKLPANQVVPPPTTPVTPNFLNHESSIEASESIGPTIRAVPQSKVLKPSNVGNLPRESKTQIVSVTAKENTPFVLSEPPRGRMRSKTANAAQPQSRSSGPVKKHVRIVTPDRNSFVRPRKRTSSANREHEMATSINTPFVFPRSSENWFSNLFHLKPTRYDLYSVHDVFSTRSQCIASLQLLGVHVEASQPQPQTYGGITLRCNLDSILDPSGTTVVSKPLRFRVEIWPSNGVKYAAGYLSEITFALDKGSQANFAAFFERVRAGWEMHVSYRMEGSLEVLDVQTGQPLPSPALTVGGRYAEV</sequence>
<evidence type="ECO:0000256" key="5">
    <source>
        <dbReference type="ARBA" id="ARBA00022553"/>
    </source>
</evidence>
<dbReference type="InterPro" id="IPR017441">
    <property type="entry name" value="Protein_kinase_ATP_BS"/>
</dbReference>
<keyword evidence="7 12" id="KW-0547">Nucleotide-binding</keyword>
<keyword evidence="4" id="KW-0723">Serine/threonine-protein kinase</keyword>
<comment type="caution">
    <text evidence="15">The sequence shown here is derived from an EMBL/GenBank/DDBJ whole genome shotgun (WGS) entry which is preliminary data.</text>
</comment>
<evidence type="ECO:0000256" key="12">
    <source>
        <dbReference type="PROSITE-ProRule" id="PRU10141"/>
    </source>
</evidence>
<dbReference type="Pfam" id="PF00069">
    <property type="entry name" value="Pkinase"/>
    <property type="match status" value="1"/>
</dbReference>
<dbReference type="SMART" id="SM00220">
    <property type="entry name" value="S_TKc"/>
    <property type="match status" value="1"/>
</dbReference>
<dbReference type="PROSITE" id="PS50011">
    <property type="entry name" value="PROTEIN_KINASE_DOM"/>
    <property type="match status" value="1"/>
</dbReference>
<comment type="subcellular location">
    <subcellularLocation>
        <location evidence="1">Bud neck</location>
    </subcellularLocation>
</comment>
<evidence type="ECO:0000256" key="2">
    <source>
        <dbReference type="ARBA" id="ARBA00010791"/>
    </source>
</evidence>
<comment type="catalytic activity">
    <reaction evidence="11">
        <text>L-seryl-[protein] + ATP = O-phospho-L-seryl-[protein] + ADP + H(+)</text>
        <dbReference type="Rhea" id="RHEA:17989"/>
        <dbReference type="Rhea" id="RHEA-COMP:9863"/>
        <dbReference type="Rhea" id="RHEA-COMP:11604"/>
        <dbReference type="ChEBI" id="CHEBI:15378"/>
        <dbReference type="ChEBI" id="CHEBI:29999"/>
        <dbReference type="ChEBI" id="CHEBI:30616"/>
        <dbReference type="ChEBI" id="CHEBI:83421"/>
        <dbReference type="ChEBI" id="CHEBI:456216"/>
        <dbReference type="EC" id="2.7.11.1"/>
    </reaction>
</comment>
<evidence type="ECO:0000313" key="15">
    <source>
        <dbReference type="EMBL" id="KAF8677755.1"/>
    </source>
</evidence>
<evidence type="ECO:0000256" key="1">
    <source>
        <dbReference type="ARBA" id="ARBA00004266"/>
    </source>
</evidence>
<dbReference type="EC" id="2.7.11.1" evidence="3"/>
<dbReference type="GO" id="GO:0005940">
    <property type="term" value="C:septin ring"/>
    <property type="evidence" value="ECO:0007669"/>
    <property type="project" value="UniProtKB-ARBA"/>
</dbReference>
<evidence type="ECO:0000256" key="13">
    <source>
        <dbReference type="SAM" id="MobiDB-lite"/>
    </source>
</evidence>
<dbReference type="PANTHER" id="PTHR24346">
    <property type="entry name" value="MAP/MICROTUBULE AFFINITY-REGULATING KINASE"/>
    <property type="match status" value="1"/>
</dbReference>
<evidence type="ECO:0000256" key="8">
    <source>
        <dbReference type="ARBA" id="ARBA00022777"/>
    </source>
</evidence>
<keyword evidence="9 12" id="KW-0067">ATP-binding</keyword>
<feature type="region of interest" description="Disordered" evidence="13">
    <location>
        <begin position="410"/>
        <end position="459"/>
    </location>
</feature>
<keyword evidence="6" id="KW-0808">Transferase</keyword>
<dbReference type="Proteomes" id="UP000650582">
    <property type="component" value="Unassembled WGS sequence"/>
</dbReference>
<feature type="region of interest" description="Disordered" evidence="13">
    <location>
        <begin position="643"/>
        <end position="673"/>
    </location>
</feature>
<evidence type="ECO:0000313" key="16">
    <source>
        <dbReference type="Proteomes" id="UP000650582"/>
    </source>
</evidence>
<dbReference type="AlphaFoldDB" id="A0A8H7LM19"/>
<dbReference type="InterPro" id="IPR008271">
    <property type="entry name" value="Ser/Thr_kinase_AS"/>
</dbReference>
<proteinExistence type="inferred from homology"/>
<dbReference type="PROSITE" id="PS00108">
    <property type="entry name" value="PROTEIN_KINASE_ST"/>
    <property type="match status" value="1"/>
</dbReference>
<feature type="binding site" evidence="12">
    <location>
        <position position="55"/>
    </location>
    <ligand>
        <name>ATP</name>
        <dbReference type="ChEBI" id="CHEBI:30616"/>
    </ligand>
</feature>
<name>A0A8H7LM19_9AGAM</name>
<dbReference type="InterPro" id="IPR011009">
    <property type="entry name" value="Kinase-like_dom_sf"/>
</dbReference>
<protein>
    <recommendedName>
        <fullName evidence="3">non-specific serine/threonine protein kinase</fullName>
        <ecNumber evidence="3">2.7.11.1</ecNumber>
    </recommendedName>
</protein>
<dbReference type="PROSITE" id="PS00107">
    <property type="entry name" value="PROTEIN_KINASE_ATP"/>
    <property type="match status" value="1"/>
</dbReference>
<evidence type="ECO:0000256" key="4">
    <source>
        <dbReference type="ARBA" id="ARBA00022527"/>
    </source>
</evidence>
<keyword evidence="8 15" id="KW-0418">Kinase</keyword>
<dbReference type="PANTHER" id="PTHR24346:SF110">
    <property type="entry name" value="NON-SPECIFIC SERINE_THREONINE PROTEIN KINASE"/>
    <property type="match status" value="1"/>
</dbReference>
<dbReference type="EMBL" id="JACYCC010000040">
    <property type="protein sequence ID" value="KAF8677755.1"/>
    <property type="molecule type" value="Genomic_DNA"/>
</dbReference>
<evidence type="ECO:0000256" key="9">
    <source>
        <dbReference type="ARBA" id="ARBA00022840"/>
    </source>
</evidence>
<feature type="compositionally biased region" description="Polar residues" evidence="13">
    <location>
        <begin position="425"/>
        <end position="440"/>
    </location>
</feature>
<evidence type="ECO:0000256" key="3">
    <source>
        <dbReference type="ARBA" id="ARBA00012513"/>
    </source>
</evidence>
<feature type="domain" description="Protein kinase" evidence="14">
    <location>
        <begin position="26"/>
        <end position="291"/>
    </location>
</feature>
<comment type="catalytic activity">
    <reaction evidence="10">
        <text>L-threonyl-[protein] + ATP = O-phospho-L-threonyl-[protein] + ADP + H(+)</text>
        <dbReference type="Rhea" id="RHEA:46608"/>
        <dbReference type="Rhea" id="RHEA-COMP:11060"/>
        <dbReference type="Rhea" id="RHEA-COMP:11605"/>
        <dbReference type="ChEBI" id="CHEBI:15378"/>
        <dbReference type="ChEBI" id="CHEBI:30013"/>
        <dbReference type="ChEBI" id="CHEBI:30616"/>
        <dbReference type="ChEBI" id="CHEBI:61977"/>
        <dbReference type="ChEBI" id="CHEBI:456216"/>
        <dbReference type="EC" id="2.7.11.1"/>
    </reaction>
</comment>
<dbReference type="GO" id="GO:0035556">
    <property type="term" value="P:intracellular signal transduction"/>
    <property type="evidence" value="ECO:0007669"/>
    <property type="project" value="TreeGrafter"/>
</dbReference>
<dbReference type="SUPFAM" id="SSF56112">
    <property type="entry name" value="Protein kinase-like (PK-like)"/>
    <property type="match status" value="1"/>
</dbReference>
<feature type="compositionally biased region" description="Polar residues" evidence="13">
    <location>
        <begin position="656"/>
        <end position="668"/>
    </location>
</feature>
<evidence type="ECO:0000259" key="14">
    <source>
        <dbReference type="PROSITE" id="PS50011"/>
    </source>
</evidence>
<dbReference type="GO" id="GO:0004674">
    <property type="term" value="F:protein serine/threonine kinase activity"/>
    <property type="evidence" value="ECO:0007669"/>
    <property type="project" value="UniProtKB-KW"/>
</dbReference>
<evidence type="ECO:0000256" key="7">
    <source>
        <dbReference type="ARBA" id="ARBA00022741"/>
    </source>
</evidence>
<dbReference type="Gene3D" id="1.10.510.10">
    <property type="entry name" value="Transferase(Phosphotransferase) domain 1"/>
    <property type="match status" value="1"/>
</dbReference>
<dbReference type="InterPro" id="IPR000719">
    <property type="entry name" value="Prot_kinase_dom"/>
</dbReference>
<organism evidence="15 16">
    <name type="scientific">Rhizoctonia solani</name>
    <dbReference type="NCBI Taxonomy" id="456999"/>
    <lineage>
        <taxon>Eukaryota</taxon>
        <taxon>Fungi</taxon>
        <taxon>Dikarya</taxon>
        <taxon>Basidiomycota</taxon>
        <taxon>Agaricomycotina</taxon>
        <taxon>Agaricomycetes</taxon>
        <taxon>Cantharellales</taxon>
        <taxon>Ceratobasidiaceae</taxon>
        <taxon>Rhizoctonia</taxon>
    </lineage>
</organism>
<dbReference type="FunFam" id="1.10.510.10:FF:000394">
    <property type="entry name" value="Serine/threonine-protein kinase HSL1"/>
    <property type="match status" value="1"/>
</dbReference>
<comment type="similarity">
    <text evidence="2">Belongs to the protein kinase superfamily. CAMK Ser/Thr protein kinase family. NIM1 subfamily.</text>
</comment>
<keyword evidence="5" id="KW-0597">Phosphoprotein</keyword>
<reference evidence="15" key="1">
    <citation type="submission" date="2020-09" db="EMBL/GenBank/DDBJ databases">
        <title>Comparative genome analyses of four rice-infecting Rhizoctonia solani isolates reveal extensive enrichment of homogalacturonan modification genes.</title>
        <authorList>
            <person name="Lee D.-Y."/>
            <person name="Jeon J."/>
            <person name="Kim K.-T."/>
            <person name="Cheong K."/>
            <person name="Song H."/>
            <person name="Choi G."/>
            <person name="Ko J."/>
            <person name="Opiyo S.O."/>
            <person name="Zuo S."/>
            <person name="Madhav S."/>
            <person name="Lee Y.-H."/>
            <person name="Wang G.-L."/>
        </authorList>
    </citation>
    <scope>NUCLEOTIDE SEQUENCE</scope>
    <source>
        <strain evidence="15">AG1-IA YN-7</strain>
    </source>
</reference>
<dbReference type="GO" id="GO:0005935">
    <property type="term" value="C:cellular bud neck"/>
    <property type="evidence" value="ECO:0007669"/>
    <property type="project" value="UniProtKB-SubCell"/>
</dbReference>
<dbReference type="GO" id="GO:0005524">
    <property type="term" value="F:ATP binding"/>
    <property type="evidence" value="ECO:0007669"/>
    <property type="project" value="UniProtKB-UniRule"/>
</dbReference>
<evidence type="ECO:0000256" key="11">
    <source>
        <dbReference type="ARBA" id="ARBA00048679"/>
    </source>
</evidence>
<evidence type="ECO:0000256" key="10">
    <source>
        <dbReference type="ARBA" id="ARBA00047899"/>
    </source>
</evidence>
<gene>
    <name evidence="15" type="ORF">RHS04_05821</name>
</gene>
<accession>A0A8H7LM19</accession>
<evidence type="ECO:0000256" key="6">
    <source>
        <dbReference type="ARBA" id="ARBA00022679"/>
    </source>
</evidence>